<name>A0A4V3DBJ6_9HYPH</name>
<dbReference type="InterPro" id="IPR036259">
    <property type="entry name" value="MFS_trans_sf"/>
</dbReference>
<feature type="transmembrane region" description="Helical" evidence="5">
    <location>
        <begin position="341"/>
        <end position="362"/>
    </location>
</feature>
<organism evidence="7 8">
    <name type="scientific">Maritalea mobilis</name>
    <dbReference type="NCBI Taxonomy" id="483324"/>
    <lineage>
        <taxon>Bacteria</taxon>
        <taxon>Pseudomonadati</taxon>
        <taxon>Pseudomonadota</taxon>
        <taxon>Alphaproteobacteria</taxon>
        <taxon>Hyphomicrobiales</taxon>
        <taxon>Devosiaceae</taxon>
        <taxon>Maritalea</taxon>
    </lineage>
</organism>
<keyword evidence="2 5" id="KW-0812">Transmembrane</keyword>
<feature type="transmembrane region" description="Helical" evidence="5">
    <location>
        <begin position="177"/>
        <end position="199"/>
    </location>
</feature>
<evidence type="ECO:0000256" key="4">
    <source>
        <dbReference type="ARBA" id="ARBA00023136"/>
    </source>
</evidence>
<protein>
    <submittedName>
        <fullName evidence="7">MFS transporter</fullName>
    </submittedName>
</protein>
<evidence type="ECO:0000313" key="7">
    <source>
        <dbReference type="EMBL" id="TDQ66858.1"/>
    </source>
</evidence>
<evidence type="ECO:0000313" key="8">
    <source>
        <dbReference type="Proteomes" id="UP000295391"/>
    </source>
</evidence>
<keyword evidence="8" id="KW-1185">Reference proteome</keyword>
<dbReference type="EMBL" id="SNYR01000001">
    <property type="protein sequence ID" value="TDQ66858.1"/>
    <property type="molecule type" value="Genomic_DNA"/>
</dbReference>
<feature type="transmembrane region" description="Helical" evidence="5">
    <location>
        <begin position="237"/>
        <end position="255"/>
    </location>
</feature>
<feature type="transmembrane region" description="Helical" evidence="5">
    <location>
        <begin position="276"/>
        <end position="298"/>
    </location>
</feature>
<feature type="transmembrane region" description="Helical" evidence="5">
    <location>
        <begin position="412"/>
        <end position="431"/>
    </location>
</feature>
<feature type="transmembrane region" description="Helical" evidence="5">
    <location>
        <begin position="116"/>
        <end position="137"/>
    </location>
</feature>
<dbReference type="GO" id="GO:0022857">
    <property type="term" value="F:transmembrane transporter activity"/>
    <property type="evidence" value="ECO:0007669"/>
    <property type="project" value="InterPro"/>
</dbReference>
<accession>A0A4V3DBJ6</accession>
<dbReference type="Gene3D" id="1.20.1250.20">
    <property type="entry name" value="MFS general substrate transporter like domains"/>
    <property type="match status" value="1"/>
</dbReference>
<dbReference type="Proteomes" id="UP000295391">
    <property type="component" value="Unassembled WGS sequence"/>
</dbReference>
<feature type="transmembrane region" description="Helical" evidence="5">
    <location>
        <begin position="24"/>
        <end position="48"/>
    </location>
</feature>
<dbReference type="Pfam" id="PF07690">
    <property type="entry name" value="MFS_1"/>
    <property type="match status" value="1"/>
</dbReference>
<evidence type="ECO:0000259" key="6">
    <source>
        <dbReference type="PROSITE" id="PS50850"/>
    </source>
</evidence>
<feature type="transmembrane region" description="Helical" evidence="5">
    <location>
        <begin position="310"/>
        <end position="329"/>
    </location>
</feature>
<comment type="caution">
    <text evidence="7">The sequence shown here is derived from an EMBL/GenBank/DDBJ whole genome shotgun (WGS) entry which is preliminary data.</text>
</comment>
<dbReference type="PROSITE" id="PS50850">
    <property type="entry name" value="MFS"/>
    <property type="match status" value="1"/>
</dbReference>
<feature type="transmembrane region" description="Helical" evidence="5">
    <location>
        <begin position="60"/>
        <end position="80"/>
    </location>
</feature>
<dbReference type="InterPro" id="IPR020846">
    <property type="entry name" value="MFS_dom"/>
</dbReference>
<comment type="subcellular location">
    <subcellularLocation>
        <location evidence="1">Membrane</location>
        <topology evidence="1">Multi-pass membrane protein</topology>
    </subcellularLocation>
</comment>
<dbReference type="AlphaFoldDB" id="A0A4V3DBJ6"/>
<feature type="domain" description="Major facilitator superfamily (MFS) profile" evidence="6">
    <location>
        <begin position="24"/>
        <end position="470"/>
    </location>
</feature>
<sequence length="479" mass="51602">MTDQTTPPIEDKVRFRDVLTEGRALLTLTLVVAIGSHAVNMFAVRTVLPTIVEDIGGAKILFWSAALFSLMAILGGMLTINLKSRIGARLSFYLAAALLIIGSAFGGFAPTFEIVILGRGIQGFAEGILVSLSYMVLAETYKGNLMTRMIGILAIVWAVAAAIGPMAAGILEHFFTWRGTFLVNFVVGLAIAIQAYFAVSNTAKAQKSAKPDFRVLLPLITAVTILCFIGQLTHPLAIAGLLVAAAFLIFIGLRAERHSKSRMLPVRLFDPRSPVAIAYMVTIMISTFVTAHTLYNVAYVQTLWQIDLTLAGYMTALPAAFWSVGSWSVASVSTYAAQRRWIMAGLYAIWLSVALSAVALNFASLPLFLLSLTLLGLGLGWQNIFIEKISVQFVRGRERDRAAAMLPPMDNAASAFGAALAGLVALNLSLINPDAPNGLFSANEVQSYAPLMSALFFVLLTPILVLPHILPKTPPRKIT</sequence>
<feature type="transmembrane region" description="Helical" evidence="5">
    <location>
        <begin position="368"/>
        <end position="391"/>
    </location>
</feature>
<keyword evidence="4 5" id="KW-0472">Membrane</keyword>
<reference evidence="7 8" key="1">
    <citation type="submission" date="2019-03" db="EMBL/GenBank/DDBJ databases">
        <title>Genomic Encyclopedia of Type Strains, Phase III (KMG-III): the genomes of soil and plant-associated and newly described type strains.</title>
        <authorList>
            <person name="Whitman W."/>
        </authorList>
    </citation>
    <scope>NUCLEOTIDE SEQUENCE [LARGE SCALE GENOMIC DNA]</scope>
    <source>
        <strain evidence="7 8">CGMCC 1.7002</strain>
    </source>
</reference>
<dbReference type="RefSeq" id="WP_133571516.1">
    <property type="nucleotide sequence ID" value="NZ_SNYR01000001.1"/>
</dbReference>
<dbReference type="PANTHER" id="PTHR23501">
    <property type="entry name" value="MAJOR FACILITATOR SUPERFAMILY"/>
    <property type="match status" value="1"/>
</dbReference>
<dbReference type="SUPFAM" id="SSF103473">
    <property type="entry name" value="MFS general substrate transporter"/>
    <property type="match status" value="1"/>
</dbReference>
<feature type="transmembrane region" description="Helical" evidence="5">
    <location>
        <begin position="149"/>
        <end position="171"/>
    </location>
</feature>
<feature type="transmembrane region" description="Helical" evidence="5">
    <location>
        <begin position="92"/>
        <end position="110"/>
    </location>
</feature>
<dbReference type="OrthoDB" id="9807274at2"/>
<feature type="transmembrane region" description="Helical" evidence="5">
    <location>
        <begin position="211"/>
        <end position="231"/>
    </location>
</feature>
<gene>
    <name evidence="7" type="ORF">ATL17_0864</name>
</gene>
<dbReference type="GO" id="GO:0005886">
    <property type="term" value="C:plasma membrane"/>
    <property type="evidence" value="ECO:0007669"/>
    <property type="project" value="TreeGrafter"/>
</dbReference>
<feature type="transmembrane region" description="Helical" evidence="5">
    <location>
        <begin position="451"/>
        <end position="470"/>
    </location>
</feature>
<evidence type="ECO:0000256" key="1">
    <source>
        <dbReference type="ARBA" id="ARBA00004141"/>
    </source>
</evidence>
<evidence type="ECO:0000256" key="2">
    <source>
        <dbReference type="ARBA" id="ARBA00022692"/>
    </source>
</evidence>
<proteinExistence type="predicted"/>
<dbReference type="PANTHER" id="PTHR23501:SF154">
    <property type="entry name" value="MULTIDRUG-EFFLUX TRANSPORTER RV1634-RELATED"/>
    <property type="match status" value="1"/>
</dbReference>
<evidence type="ECO:0000256" key="3">
    <source>
        <dbReference type="ARBA" id="ARBA00022989"/>
    </source>
</evidence>
<keyword evidence="3 5" id="KW-1133">Transmembrane helix</keyword>
<evidence type="ECO:0000256" key="5">
    <source>
        <dbReference type="SAM" id="Phobius"/>
    </source>
</evidence>
<dbReference type="InterPro" id="IPR011701">
    <property type="entry name" value="MFS"/>
</dbReference>
<dbReference type="Gene3D" id="1.20.1720.10">
    <property type="entry name" value="Multidrug resistance protein D"/>
    <property type="match status" value="1"/>
</dbReference>